<evidence type="ECO:0000256" key="1">
    <source>
        <dbReference type="ARBA" id="ARBA00023015"/>
    </source>
</evidence>
<dbReference type="Gene3D" id="1.10.357.10">
    <property type="entry name" value="Tetracycline Repressor, domain 2"/>
    <property type="match status" value="1"/>
</dbReference>
<protein>
    <submittedName>
        <fullName evidence="6">TetR/AcrR family transcriptional regulator</fullName>
    </submittedName>
</protein>
<sequence length="206" mass="23058">MTDSKARARGADKRRRLMTATARVLHQQGVERTTIADIAHAAEVPVGNVYYYFKTKDELVRAALSEHADHLDRLTGELDRMPDPLERLKALVAGWISQRDIAARYGCPTGTLAVELDKRAEGDMDLEAGKVIRSLLDWVERQFREVGLPHPDDLALTFVGAYQGMSLLANALRDPEIMTREGNRLIRWLDALPEHGQRGGSDPCCR</sequence>
<comment type="caution">
    <text evidence="6">The sequence shown here is derived from an EMBL/GenBank/DDBJ whole genome shotgun (WGS) entry which is preliminary data.</text>
</comment>
<evidence type="ECO:0000256" key="2">
    <source>
        <dbReference type="ARBA" id="ARBA00023125"/>
    </source>
</evidence>
<dbReference type="RefSeq" id="WP_271278115.1">
    <property type="nucleotide sequence ID" value="NZ_BAABFD010000018.1"/>
</dbReference>
<dbReference type="PROSITE" id="PS50977">
    <property type="entry name" value="HTH_TETR_2"/>
    <property type="match status" value="1"/>
</dbReference>
<keyword evidence="3" id="KW-0804">Transcription</keyword>
<proteinExistence type="predicted"/>
<evidence type="ECO:0000259" key="5">
    <source>
        <dbReference type="PROSITE" id="PS50977"/>
    </source>
</evidence>
<keyword evidence="7" id="KW-1185">Reference proteome</keyword>
<keyword evidence="1" id="KW-0805">Transcription regulation</keyword>
<gene>
    <name evidence="6" type="ORF">OUY24_25445</name>
</gene>
<dbReference type="SUPFAM" id="SSF46689">
    <property type="entry name" value="Homeodomain-like"/>
    <property type="match status" value="1"/>
</dbReference>
<organism evidence="6 7">
    <name type="scientific">Nonomuraea ferruginea</name>
    <dbReference type="NCBI Taxonomy" id="46174"/>
    <lineage>
        <taxon>Bacteria</taxon>
        <taxon>Bacillati</taxon>
        <taxon>Actinomycetota</taxon>
        <taxon>Actinomycetes</taxon>
        <taxon>Streptosporangiales</taxon>
        <taxon>Streptosporangiaceae</taxon>
        <taxon>Nonomuraea</taxon>
    </lineage>
</organism>
<dbReference type="Proteomes" id="UP001212498">
    <property type="component" value="Unassembled WGS sequence"/>
</dbReference>
<evidence type="ECO:0000256" key="3">
    <source>
        <dbReference type="ARBA" id="ARBA00023163"/>
    </source>
</evidence>
<evidence type="ECO:0000313" key="6">
    <source>
        <dbReference type="EMBL" id="MDA0643985.1"/>
    </source>
</evidence>
<feature type="DNA-binding region" description="H-T-H motif" evidence="4">
    <location>
        <begin position="34"/>
        <end position="53"/>
    </location>
</feature>
<dbReference type="EMBL" id="JAPNUD010000081">
    <property type="protein sequence ID" value="MDA0643985.1"/>
    <property type="molecule type" value="Genomic_DNA"/>
</dbReference>
<dbReference type="InterPro" id="IPR009057">
    <property type="entry name" value="Homeodomain-like_sf"/>
</dbReference>
<name>A0ABT4T4E3_9ACTN</name>
<dbReference type="PANTHER" id="PTHR47506">
    <property type="entry name" value="TRANSCRIPTIONAL REGULATORY PROTEIN"/>
    <property type="match status" value="1"/>
</dbReference>
<dbReference type="Pfam" id="PF00440">
    <property type="entry name" value="TetR_N"/>
    <property type="match status" value="1"/>
</dbReference>
<evidence type="ECO:0000313" key="7">
    <source>
        <dbReference type="Proteomes" id="UP001212498"/>
    </source>
</evidence>
<dbReference type="PANTHER" id="PTHR47506:SF1">
    <property type="entry name" value="HTH-TYPE TRANSCRIPTIONAL REGULATOR YJDC"/>
    <property type="match status" value="1"/>
</dbReference>
<dbReference type="InterPro" id="IPR001647">
    <property type="entry name" value="HTH_TetR"/>
</dbReference>
<feature type="domain" description="HTH tetR-type" evidence="5">
    <location>
        <begin position="11"/>
        <end position="71"/>
    </location>
</feature>
<keyword evidence="2 4" id="KW-0238">DNA-binding</keyword>
<accession>A0ABT4T4E3</accession>
<reference evidence="6 7" key="1">
    <citation type="submission" date="2022-11" db="EMBL/GenBank/DDBJ databases">
        <title>Nonomuraea corallina sp. nov., a new species of the genus Nonomuraea isolated from sea side sediment in Thai sea.</title>
        <authorList>
            <person name="Ngamcharungchit C."/>
            <person name="Matsumoto A."/>
            <person name="Suriyachadkun C."/>
            <person name="Panbangred W."/>
            <person name="Inahashi Y."/>
            <person name="Intra B."/>
        </authorList>
    </citation>
    <scope>NUCLEOTIDE SEQUENCE [LARGE SCALE GENOMIC DNA]</scope>
    <source>
        <strain evidence="6 7">DSM 43553</strain>
    </source>
</reference>
<dbReference type="SUPFAM" id="SSF48498">
    <property type="entry name" value="Tetracyclin repressor-like, C-terminal domain"/>
    <property type="match status" value="1"/>
</dbReference>
<evidence type="ECO:0000256" key="4">
    <source>
        <dbReference type="PROSITE-ProRule" id="PRU00335"/>
    </source>
</evidence>
<dbReference type="InterPro" id="IPR036271">
    <property type="entry name" value="Tet_transcr_reg_TetR-rel_C_sf"/>
</dbReference>
<dbReference type="PRINTS" id="PR00455">
    <property type="entry name" value="HTHTETR"/>
</dbReference>